<keyword evidence="2" id="KW-0805">Transcription regulation</keyword>
<name>A0A931C4R6_9ACTN</name>
<evidence type="ECO:0000256" key="5">
    <source>
        <dbReference type="PROSITE-ProRule" id="PRU01091"/>
    </source>
</evidence>
<keyword evidence="3 5" id="KW-0238">DNA-binding</keyword>
<dbReference type="GO" id="GO:0000160">
    <property type="term" value="P:phosphorelay signal transduction system"/>
    <property type="evidence" value="ECO:0007669"/>
    <property type="project" value="InterPro"/>
</dbReference>
<accession>A0A931C4R6</accession>
<evidence type="ECO:0000259" key="6">
    <source>
        <dbReference type="PROSITE" id="PS51755"/>
    </source>
</evidence>
<dbReference type="InterPro" id="IPR011990">
    <property type="entry name" value="TPR-like_helical_dom_sf"/>
</dbReference>
<keyword evidence="8" id="KW-1185">Reference proteome</keyword>
<dbReference type="InterPro" id="IPR051677">
    <property type="entry name" value="AfsR-DnrI-RedD_regulator"/>
</dbReference>
<keyword evidence="4" id="KW-0804">Transcription</keyword>
<feature type="DNA-binding region" description="OmpR/PhoB-type" evidence="5">
    <location>
        <begin position="1"/>
        <end position="101"/>
    </location>
</feature>
<dbReference type="Gene3D" id="1.25.40.10">
    <property type="entry name" value="Tetratricopeptide repeat domain"/>
    <property type="match status" value="1"/>
</dbReference>
<evidence type="ECO:0000313" key="7">
    <source>
        <dbReference type="EMBL" id="MBG0561362.1"/>
    </source>
</evidence>
<comment type="similarity">
    <text evidence="1">Belongs to the AfsR/DnrI/RedD regulatory family.</text>
</comment>
<dbReference type="Proteomes" id="UP000598146">
    <property type="component" value="Unassembled WGS sequence"/>
</dbReference>
<dbReference type="PANTHER" id="PTHR35807">
    <property type="entry name" value="TRANSCRIPTIONAL REGULATOR REDD-RELATED"/>
    <property type="match status" value="1"/>
</dbReference>
<dbReference type="Pfam" id="PF03704">
    <property type="entry name" value="BTAD"/>
    <property type="match status" value="1"/>
</dbReference>
<dbReference type="InterPro" id="IPR005158">
    <property type="entry name" value="BTAD"/>
</dbReference>
<dbReference type="SUPFAM" id="SSF48452">
    <property type="entry name" value="TPR-like"/>
    <property type="match status" value="1"/>
</dbReference>
<organism evidence="7 8">
    <name type="scientific">Actinoplanes aureus</name>
    <dbReference type="NCBI Taxonomy" id="2792083"/>
    <lineage>
        <taxon>Bacteria</taxon>
        <taxon>Bacillati</taxon>
        <taxon>Actinomycetota</taxon>
        <taxon>Actinomycetes</taxon>
        <taxon>Micromonosporales</taxon>
        <taxon>Micromonosporaceae</taxon>
        <taxon>Actinoplanes</taxon>
    </lineage>
</organism>
<evidence type="ECO:0000313" key="8">
    <source>
        <dbReference type="Proteomes" id="UP000598146"/>
    </source>
</evidence>
<comment type="caution">
    <text evidence="7">The sequence shown here is derived from an EMBL/GenBank/DDBJ whole genome shotgun (WGS) entry which is preliminary data.</text>
</comment>
<gene>
    <name evidence="7" type="ORF">I4J89_07795</name>
</gene>
<dbReference type="GO" id="GO:0003677">
    <property type="term" value="F:DNA binding"/>
    <property type="evidence" value="ECO:0007669"/>
    <property type="project" value="UniProtKB-UniRule"/>
</dbReference>
<dbReference type="AlphaFoldDB" id="A0A931C4R6"/>
<reference evidence="7" key="1">
    <citation type="submission" date="2020-11" db="EMBL/GenBank/DDBJ databases">
        <title>Isolation and identification of active actinomycetes.</title>
        <authorList>
            <person name="Sun X."/>
        </authorList>
    </citation>
    <scope>NUCLEOTIDE SEQUENCE</scope>
    <source>
        <strain evidence="7">NEAU-A11</strain>
    </source>
</reference>
<feature type="domain" description="OmpR/PhoB-type" evidence="6">
    <location>
        <begin position="1"/>
        <end position="101"/>
    </location>
</feature>
<proteinExistence type="inferred from homology"/>
<dbReference type="EMBL" id="JADQTO010000003">
    <property type="protein sequence ID" value="MBG0561362.1"/>
    <property type="molecule type" value="Genomic_DNA"/>
</dbReference>
<dbReference type="SMART" id="SM00862">
    <property type="entry name" value="Trans_reg_C"/>
    <property type="match status" value="1"/>
</dbReference>
<evidence type="ECO:0000256" key="1">
    <source>
        <dbReference type="ARBA" id="ARBA00005820"/>
    </source>
</evidence>
<dbReference type="Pfam" id="PF00486">
    <property type="entry name" value="Trans_reg_C"/>
    <property type="match status" value="1"/>
</dbReference>
<dbReference type="RefSeq" id="WP_196413155.1">
    <property type="nucleotide sequence ID" value="NZ_JADQTO010000003.1"/>
</dbReference>
<dbReference type="PANTHER" id="PTHR35807:SF1">
    <property type="entry name" value="TRANSCRIPTIONAL REGULATOR REDD"/>
    <property type="match status" value="1"/>
</dbReference>
<dbReference type="Gene3D" id="1.10.10.10">
    <property type="entry name" value="Winged helix-like DNA-binding domain superfamily/Winged helix DNA-binding domain"/>
    <property type="match status" value="1"/>
</dbReference>
<evidence type="ECO:0000256" key="2">
    <source>
        <dbReference type="ARBA" id="ARBA00023015"/>
    </source>
</evidence>
<dbReference type="GO" id="GO:0006355">
    <property type="term" value="P:regulation of DNA-templated transcription"/>
    <property type="evidence" value="ECO:0007669"/>
    <property type="project" value="InterPro"/>
</dbReference>
<dbReference type="InterPro" id="IPR016032">
    <property type="entry name" value="Sig_transdc_resp-reg_C-effctor"/>
</dbReference>
<dbReference type="InterPro" id="IPR001867">
    <property type="entry name" value="OmpR/PhoB-type_DNA-bd"/>
</dbReference>
<dbReference type="PROSITE" id="PS51755">
    <property type="entry name" value="OMPR_PHOB"/>
    <property type="match status" value="1"/>
</dbReference>
<evidence type="ECO:0000256" key="4">
    <source>
        <dbReference type="ARBA" id="ARBA00023163"/>
    </source>
</evidence>
<protein>
    <submittedName>
        <fullName evidence="7">Winged helix-turn-helix domain-containing protein</fullName>
    </submittedName>
</protein>
<sequence>MTDGSSAVALRFEILGPVRAFRGAEPVDLGPARQRAVLALLLLHAGQPVPVQRIVAALWNGDPPENAVDVVQRYVGALRRALDPERTSLLALTGDGYVLRAGENAVDAGQFRAGLARARTEHQTGDLDAATGQVREALALWQDEPLAGLTGPVFESARARLNEERTSASELLAAPPTPEPVAATPAYPEAVDPWAGHELFPPDPASMA</sequence>
<dbReference type="SUPFAM" id="SSF46894">
    <property type="entry name" value="C-terminal effector domain of the bipartite response regulators"/>
    <property type="match status" value="1"/>
</dbReference>
<dbReference type="InterPro" id="IPR036388">
    <property type="entry name" value="WH-like_DNA-bd_sf"/>
</dbReference>
<evidence type="ECO:0000256" key="3">
    <source>
        <dbReference type="ARBA" id="ARBA00023125"/>
    </source>
</evidence>